<proteinExistence type="predicted"/>
<reference evidence="1 2" key="1">
    <citation type="submission" date="2018-11" db="EMBL/GenBank/DDBJ databases">
        <authorList>
            <consortium name="Pathogen Informatics"/>
        </authorList>
    </citation>
    <scope>NUCLEOTIDE SEQUENCE [LARGE SCALE GENOMIC DNA]</scope>
</reference>
<sequence length="163" mass="18823">MESSFVELLYLPYNSFKLDELSDGEKKQWSAQDDEVLLRCGTTAHKRLVDCDPIDSTHRKQMHTLDPVIGPRAREFFERPEQTPELLAKAFVHLKRGAERYKEVQQYTPWAINMVKIADLPKNSLHLSMSSGSDLIEFKKVNKCLIYYIFNLNALAIQPPLVL</sequence>
<organism evidence="1 2">
    <name type="scientific">Dibothriocephalus latus</name>
    <name type="common">Fish tapeworm</name>
    <name type="synonym">Diphyllobothrium latum</name>
    <dbReference type="NCBI Taxonomy" id="60516"/>
    <lineage>
        <taxon>Eukaryota</taxon>
        <taxon>Metazoa</taxon>
        <taxon>Spiralia</taxon>
        <taxon>Lophotrochozoa</taxon>
        <taxon>Platyhelminthes</taxon>
        <taxon>Cestoda</taxon>
        <taxon>Eucestoda</taxon>
        <taxon>Diphyllobothriidea</taxon>
        <taxon>Diphyllobothriidae</taxon>
        <taxon>Dibothriocephalus</taxon>
    </lineage>
</organism>
<accession>A0A3P7PJF9</accession>
<protein>
    <submittedName>
        <fullName evidence="1">Uncharacterized protein</fullName>
    </submittedName>
</protein>
<keyword evidence="2" id="KW-1185">Reference proteome</keyword>
<evidence type="ECO:0000313" key="2">
    <source>
        <dbReference type="Proteomes" id="UP000281553"/>
    </source>
</evidence>
<dbReference type="EMBL" id="UYRU01106293">
    <property type="protein sequence ID" value="VDN42971.1"/>
    <property type="molecule type" value="Genomic_DNA"/>
</dbReference>
<name>A0A3P7PJF9_DIBLA</name>
<evidence type="ECO:0000313" key="1">
    <source>
        <dbReference type="EMBL" id="VDN42971.1"/>
    </source>
</evidence>
<dbReference type="AlphaFoldDB" id="A0A3P7PJF9"/>
<dbReference type="Proteomes" id="UP000281553">
    <property type="component" value="Unassembled WGS sequence"/>
</dbReference>
<gene>
    <name evidence="1" type="ORF">DILT_LOCUS18956</name>
</gene>